<organism evidence="1 2">
    <name type="scientific">Vreelandella salicampi</name>
    <dbReference type="NCBI Taxonomy" id="1449798"/>
    <lineage>
        <taxon>Bacteria</taxon>
        <taxon>Pseudomonadati</taxon>
        <taxon>Pseudomonadota</taxon>
        <taxon>Gammaproteobacteria</taxon>
        <taxon>Oceanospirillales</taxon>
        <taxon>Halomonadaceae</taxon>
        <taxon>Vreelandella</taxon>
    </lineage>
</organism>
<evidence type="ECO:0000313" key="1">
    <source>
        <dbReference type="EMBL" id="NYS60553.1"/>
    </source>
</evidence>
<sequence length="115" mass="13400">MTVDSWQIIYDQAGDLVDAMLHEQPKSEFDAIDFNDAINSKIEEIIWRGIEPEEDWSVTIRPVKIGSKLDDKIEEHFQIALRQGVFVRLLYEGDMRRIIKHYTESSQSGELFLNS</sequence>
<name>A0A7Z0LKG2_9GAMM</name>
<gene>
    <name evidence="1" type="ORF">HZS81_07235</name>
</gene>
<keyword evidence="2" id="KW-1185">Reference proteome</keyword>
<protein>
    <submittedName>
        <fullName evidence="1">Uncharacterized protein</fullName>
    </submittedName>
</protein>
<reference evidence="1 2" key="1">
    <citation type="journal article" date="2015" name="Int. J. Syst. Evol. Microbiol.">
        <title>Halomonas salicampi sp. nov., a halotolerant and alkalitolerant bacterium isolated from a saltern soil.</title>
        <authorList>
            <person name="Lee J.C."/>
            <person name="Kim Y.S."/>
            <person name="Yun B.S."/>
            <person name="Whang K.S."/>
        </authorList>
    </citation>
    <scope>NUCLEOTIDE SEQUENCE [LARGE SCALE GENOMIC DNA]</scope>
    <source>
        <strain evidence="1 2">BH103</strain>
    </source>
</reference>
<dbReference type="AlphaFoldDB" id="A0A7Z0LKG2"/>
<evidence type="ECO:0000313" key="2">
    <source>
        <dbReference type="Proteomes" id="UP000586119"/>
    </source>
</evidence>
<comment type="caution">
    <text evidence="1">The sequence shown here is derived from an EMBL/GenBank/DDBJ whole genome shotgun (WGS) entry which is preliminary data.</text>
</comment>
<accession>A0A7Z0LKG2</accession>
<dbReference type="EMBL" id="JACCDF010000005">
    <property type="protein sequence ID" value="NYS60553.1"/>
    <property type="molecule type" value="Genomic_DNA"/>
</dbReference>
<dbReference type="RefSeq" id="WP_179929893.1">
    <property type="nucleotide sequence ID" value="NZ_JACCDF010000005.1"/>
</dbReference>
<dbReference type="Proteomes" id="UP000586119">
    <property type="component" value="Unassembled WGS sequence"/>
</dbReference>
<proteinExistence type="predicted"/>